<organism evidence="3 4">
    <name type="scientific">Syncephalis pseudoplumigaleata</name>
    <dbReference type="NCBI Taxonomy" id="1712513"/>
    <lineage>
        <taxon>Eukaryota</taxon>
        <taxon>Fungi</taxon>
        <taxon>Fungi incertae sedis</taxon>
        <taxon>Zoopagomycota</taxon>
        <taxon>Zoopagomycotina</taxon>
        <taxon>Zoopagomycetes</taxon>
        <taxon>Zoopagales</taxon>
        <taxon>Piptocephalidaceae</taxon>
        <taxon>Syncephalis</taxon>
    </lineage>
</organism>
<dbReference type="Pfam" id="PF13516">
    <property type="entry name" value="LRR_6"/>
    <property type="match status" value="1"/>
</dbReference>
<dbReference type="PANTHER" id="PTHR13318">
    <property type="entry name" value="PARTNER OF PAIRED, ISOFORM B-RELATED"/>
    <property type="match status" value="1"/>
</dbReference>
<proteinExistence type="predicted"/>
<dbReference type="SMART" id="SM00367">
    <property type="entry name" value="LRR_CC"/>
    <property type="match status" value="4"/>
</dbReference>
<dbReference type="PROSITE" id="PS50181">
    <property type="entry name" value="FBOX"/>
    <property type="match status" value="1"/>
</dbReference>
<dbReference type="OrthoDB" id="629492at2759"/>
<dbReference type="SUPFAM" id="SSF52047">
    <property type="entry name" value="RNI-like"/>
    <property type="match status" value="1"/>
</dbReference>
<feature type="compositionally biased region" description="Basic residues" evidence="1">
    <location>
        <begin position="1"/>
        <end position="13"/>
    </location>
</feature>
<keyword evidence="4" id="KW-1185">Reference proteome</keyword>
<dbReference type="GO" id="GO:0019005">
    <property type="term" value="C:SCF ubiquitin ligase complex"/>
    <property type="evidence" value="ECO:0007669"/>
    <property type="project" value="TreeGrafter"/>
</dbReference>
<feature type="region of interest" description="Disordered" evidence="1">
    <location>
        <begin position="1"/>
        <end position="21"/>
    </location>
</feature>
<dbReference type="GO" id="GO:0031146">
    <property type="term" value="P:SCF-dependent proteasomal ubiquitin-dependent protein catabolic process"/>
    <property type="evidence" value="ECO:0007669"/>
    <property type="project" value="TreeGrafter"/>
</dbReference>
<dbReference type="SUPFAM" id="SSF81383">
    <property type="entry name" value="F-box domain"/>
    <property type="match status" value="1"/>
</dbReference>
<evidence type="ECO:0000256" key="1">
    <source>
        <dbReference type="SAM" id="MobiDB-lite"/>
    </source>
</evidence>
<dbReference type="InterPro" id="IPR011990">
    <property type="entry name" value="TPR-like_helical_dom_sf"/>
</dbReference>
<dbReference type="Gene3D" id="3.80.10.10">
    <property type="entry name" value="Ribonuclease Inhibitor"/>
    <property type="match status" value="2"/>
</dbReference>
<dbReference type="InterPro" id="IPR006553">
    <property type="entry name" value="Leu-rich_rpt_Cys-con_subtyp"/>
</dbReference>
<dbReference type="InterPro" id="IPR032675">
    <property type="entry name" value="LRR_dom_sf"/>
</dbReference>
<reference evidence="4" key="1">
    <citation type="journal article" date="2018" name="Nat. Microbiol.">
        <title>Leveraging single-cell genomics to expand the fungal tree of life.</title>
        <authorList>
            <person name="Ahrendt S.R."/>
            <person name="Quandt C.A."/>
            <person name="Ciobanu D."/>
            <person name="Clum A."/>
            <person name="Salamov A."/>
            <person name="Andreopoulos B."/>
            <person name="Cheng J.F."/>
            <person name="Woyke T."/>
            <person name="Pelin A."/>
            <person name="Henrissat B."/>
            <person name="Reynolds N.K."/>
            <person name="Benny G.L."/>
            <person name="Smith M.E."/>
            <person name="James T.Y."/>
            <person name="Grigoriev I.V."/>
        </authorList>
    </citation>
    <scope>NUCLEOTIDE SEQUENCE [LARGE SCALE GENOMIC DNA]</scope>
    <source>
        <strain evidence="4">Benny S71-1</strain>
    </source>
</reference>
<dbReference type="SUPFAM" id="SSF48452">
    <property type="entry name" value="TPR-like"/>
    <property type="match status" value="1"/>
</dbReference>
<evidence type="ECO:0000313" key="3">
    <source>
        <dbReference type="EMBL" id="RKP27098.1"/>
    </source>
</evidence>
<dbReference type="Proteomes" id="UP000278143">
    <property type="component" value="Unassembled WGS sequence"/>
</dbReference>
<feature type="domain" description="F-box" evidence="2">
    <location>
        <begin position="154"/>
        <end position="201"/>
    </location>
</feature>
<evidence type="ECO:0000313" key="4">
    <source>
        <dbReference type="Proteomes" id="UP000278143"/>
    </source>
</evidence>
<protein>
    <recommendedName>
        <fullName evidence="2">F-box domain-containing protein</fullName>
    </recommendedName>
</protein>
<sequence>MHRPSPRPAKRRRSESPSSEHVQRYRAEAVALYRAQKYAAALKRFDQCIALAPYQLALRDQRAATLEKLGNIKEASREGQTMMAMAPDRAIGYLRVGKCFQLAGRLPMAQQVYEAGLNAVAVDDPWRPKLIAVATELNELVQTTVQSKTSSSTVDVTQKLPVELQLMVLHHLPTNQRICCMRVCSLWHRLIKTTPAFWTTVDLRTRTLTATRRPLHSEHAQQAIVQCGHRLTTLRLPKSPQLSSGVLRTLAKSMGGYGSLRQLELTPSAKISEGSFIAALQAVGPRLEELILHAYGNWARHAWSHCPRLLRLEAAHATATMLLDNARGPSLRTLRLVDCTFVGDQSMAWIAGGCPRLQSIDIPPLSPHTARSIASTATMSSTLTLACFRSIVRLTELTHLRLPGIHRTRGMTTADAELAATIDVLRRDEPRPSLQMLDLSASTALSNGLLLEMIRVWHPTLRSVSLNRLPELSDTVVATLVASCTSLECLHLGQCPRITDALLRTLSTEAHHLRELSLQANPNITSQGLDALLAPDAACHHTLARLDLSACPGVTSGSIDRWIETLREQQSSSSSSSSRSNLQWISLYNCHKVSRASYDRLRSLLPPSTVIHYGFSDV</sequence>
<dbReference type="Gene3D" id="1.25.40.10">
    <property type="entry name" value="Tetratricopeptide repeat domain"/>
    <property type="match status" value="1"/>
</dbReference>
<name>A0A4P9Z3X1_9FUNG</name>
<dbReference type="InterPro" id="IPR001810">
    <property type="entry name" value="F-box_dom"/>
</dbReference>
<dbReference type="Pfam" id="PF12937">
    <property type="entry name" value="F-box-like"/>
    <property type="match status" value="1"/>
</dbReference>
<accession>A0A4P9Z3X1</accession>
<dbReference type="InterPro" id="IPR036047">
    <property type="entry name" value="F-box-like_dom_sf"/>
</dbReference>
<dbReference type="PANTHER" id="PTHR13318:SF190">
    <property type="entry name" value="PARTNER OF PAIRED, ISOFORM B"/>
    <property type="match status" value="1"/>
</dbReference>
<gene>
    <name evidence="3" type="ORF">SYNPS1DRAFT_27236</name>
</gene>
<dbReference type="EMBL" id="KZ989270">
    <property type="protein sequence ID" value="RKP27098.1"/>
    <property type="molecule type" value="Genomic_DNA"/>
</dbReference>
<dbReference type="Gene3D" id="1.20.1280.50">
    <property type="match status" value="1"/>
</dbReference>
<evidence type="ECO:0000259" key="2">
    <source>
        <dbReference type="PROSITE" id="PS50181"/>
    </source>
</evidence>
<dbReference type="AlphaFoldDB" id="A0A4P9Z3X1"/>
<dbReference type="InterPro" id="IPR001611">
    <property type="entry name" value="Leu-rich_rpt"/>
</dbReference>